<keyword evidence="1" id="KW-0472">Membrane</keyword>
<feature type="transmembrane region" description="Helical" evidence="1">
    <location>
        <begin position="61"/>
        <end position="80"/>
    </location>
</feature>
<dbReference type="EMBL" id="GEDG01019740">
    <property type="protein sequence ID" value="JAP19687.1"/>
    <property type="molecule type" value="Transcribed_RNA"/>
</dbReference>
<proteinExistence type="predicted"/>
<keyword evidence="1" id="KW-0812">Transmembrane</keyword>
<reference evidence="2" key="1">
    <citation type="submission" date="2015-12" db="EMBL/GenBank/DDBJ databases">
        <title>Gene expression during late stages of embryo sac development: a critical building block for successful pollen-pistil interactions.</title>
        <authorList>
            <person name="Liu Y."/>
            <person name="Joly V."/>
            <person name="Sabar M."/>
            <person name="Matton D.P."/>
        </authorList>
    </citation>
    <scope>NUCLEOTIDE SEQUENCE</scope>
</reference>
<evidence type="ECO:0000313" key="2">
    <source>
        <dbReference type="EMBL" id="JAP19687.1"/>
    </source>
</evidence>
<organism evidence="2">
    <name type="scientific">Solanum chacoense</name>
    <name type="common">Chaco potato</name>
    <dbReference type="NCBI Taxonomy" id="4108"/>
    <lineage>
        <taxon>Eukaryota</taxon>
        <taxon>Viridiplantae</taxon>
        <taxon>Streptophyta</taxon>
        <taxon>Embryophyta</taxon>
        <taxon>Tracheophyta</taxon>
        <taxon>Spermatophyta</taxon>
        <taxon>Magnoliopsida</taxon>
        <taxon>eudicotyledons</taxon>
        <taxon>Gunneridae</taxon>
        <taxon>Pentapetalae</taxon>
        <taxon>asterids</taxon>
        <taxon>lamiids</taxon>
        <taxon>Solanales</taxon>
        <taxon>Solanaceae</taxon>
        <taxon>Solanoideae</taxon>
        <taxon>Solaneae</taxon>
        <taxon>Solanum</taxon>
    </lineage>
</organism>
<dbReference type="AlphaFoldDB" id="A0A0V0HHU5"/>
<evidence type="ECO:0000256" key="1">
    <source>
        <dbReference type="SAM" id="Phobius"/>
    </source>
</evidence>
<keyword evidence="1" id="KW-1133">Transmembrane helix</keyword>
<name>A0A0V0HHU5_SOLCH</name>
<protein>
    <submittedName>
        <fullName evidence="2">Putative ovule protein</fullName>
    </submittedName>
</protein>
<sequence>MFDDNFVALPCWPSVFSRTRLRGRSIFDYFREFDHANLPLSLYRFPPDQFEFSFPFDPGSSLLPVFLALQTIIYAWLWMFSRRSLGYSRHGNLL</sequence>
<accession>A0A0V0HHU5</accession>